<dbReference type="GO" id="GO:0020037">
    <property type="term" value="F:heme binding"/>
    <property type="evidence" value="ECO:0007669"/>
    <property type="project" value="UniProtKB-ARBA"/>
</dbReference>
<keyword evidence="7" id="KW-0472">Membrane</keyword>
<keyword evidence="3" id="KW-0479">Metal-binding</keyword>
<keyword evidence="5" id="KW-0408">Iron</keyword>
<dbReference type="Gene3D" id="3.10.120.10">
    <property type="entry name" value="Cytochrome b5-like heme/steroid binding domain"/>
    <property type="match status" value="1"/>
</dbReference>
<keyword evidence="2" id="KW-0349">Heme</keyword>
<reference evidence="9 10" key="1">
    <citation type="journal article" date="2018" name="Nat. Ecol. Evol.">
        <title>Pezizomycetes genomes reveal the molecular basis of ectomycorrhizal truffle lifestyle.</title>
        <authorList>
            <person name="Murat C."/>
            <person name="Payen T."/>
            <person name="Noel B."/>
            <person name="Kuo A."/>
            <person name="Morin E."/>
            <person name="Chen J."/>
            <person name="Kohler A."/>
            <person name="Krizsan K."/>
            <person name="Balestrini R."/>
            <person name="Da Silva C."/>
            <person name="Montanini B."/>
            <person name="Hainaut M."/>
            <person name="Levati E."/>
            <person name="Barry K.W."/>
            <person name="Belfiori B."/>
            <person name="Cichocki N."/>
            <person name="Clum A."/>
            <person name="Dockter R.B."/>
            <person name="Fauchery L."/>
            <person name="Guy J."/>
            <person name="Iotti M."/>
            <person name="Le Tacon F."/>
            <person name="Lindquist E.A."/>
            <person name="Lipzen A."/>
            <person name="Malagnac F."/>
            <person name="Mello A."/>
            <person name="Molinier V."/>
            <person name="Miyauchi S."/>
            <person name="Poulain J."/>
            <person name="Riccioni C."/>
            <person name="Rubini A."/>
            <person name="Sitrit Y."/>
            <person name="Splivallo R."/>
            <person name="Traeger S."/>
            <person name="Wang M."/>
            <person name="Zifcakova L."/>
            <person name="Wipf D."/>
            <person name="Zambonelli A."/>
            <person name="Paolocci F."/>
            <person name="Nowrousian M."/>
            <person name="Ottonello S."/>
            <person name="Baldrian P."/>
            <person name="Spatafora J.W."/>
            <person name="Henrissat B."/>
            <person name="Nagy L.G."/>
            <person name="Aury J.M."/>
            <person name="Wincker P."/>
            <person name="Grigoriev I.V."/>
            <person name="Bonfante P."/>
            <person name="Martin F.M."/>
        </authorList>
    </citation>
    <scope>NUCLEOTIDE SEQUENCE [LARGE SCALE GENOMIC DNA]</scope>
    <source>
        <strain evidence="9 10">120613-1</strain>
    </source>
</reference>
<evidence type="ECO:0000313" key="10">
    <source>
        <dbReference type="Proteomes" id="UP000276215"/>
    </source>
</evidence>
<dbReference type="STRING" id="1336337.A0A3N4J6T3"/>
<keyword evidence="7" id="KW-0812">Transmembrane</keyword>
<keyword evidence="10" id="KW-1185">Reference proteome</keyword>
<name>A0A3N4J6T3_9PEZI</name>
<dbReference type="PANTHER" id="PTHR10281">
    <property type="entry name" value="MEMBRANE-ASSOCIATED PROGESTERONE RECEPTOR COMPONENT-RELATED"/>
    <property type="match status" value="1"/>
</dbReference>
<dbReference type="EMBL" id="ML120462">
    <property type="protein sequence ID" value="RPA92987.1"/>
    <property type="molecule type" value="Genomic_DNA"/>
</dbReference>
<feature type="transmembrane region" description="Helical" evidence="7">
    <location>
        <begin position="12"/>
        <end position="34"/>
    </location>
</feature>
<evidence type="ECO:0000313" key="9">
    <source>
        <dbReference type="EMBL" id="RPA92987.1"/>
    </source>
</evidence>
<dbReference type="InterPro" id="IPR036400">
    <property type="entry name" value="Cyt_B5-like_heme/steroid_sf"/>
</dbReference>
<evidence type="ECO:0000256" key="2">
    <source>
        <dbReference type="ARBA" id="ARBA00022617"/>
    </source>
</evidence>
<dbReference type="GO" id="GO:0016020">
    <property type="term" value="C:membrane"/>
    <property type="evidence" value="ECO:0007669"/>
    <property type="project" value="TreeGrafter"/>
</dbReference>
<sequence length="177" mass="19222">MPHQPPPVLEETQAISIFTPVNLILLALSLYLIYTRLRPSPSPSPPLPSSSSAIVFKTFTPKTLQPFNGTDNPKVYLAVNRKVFDVTAGKSFYGPGGPYSNFAGRDASRGLALNSFDEEVLTEVGAPIDTLAGLGEEERAALDGWAKHFEGKYLLVGRLVEEGSEEAKEAEKAEKEE</sequence>
<keyword evidence="7" id="KW-1133">Transmembrane helix</keyword>
<dbReference type="OrthoDB" id="547796at2759"/>
<dbReference type="GO" id="GO:0046872">
    <property type="term" value="F:metal ion binding"/>
    <property type="evidence" value="ECO:0007669"/>
    <property type="project" value="UniProtKB-KW"/>
</dbReference>
<evidence type="ECO:0000256" key="1">
    <source>
        <dbReference type="ARBA" id="ARBA00004240"/>
    </source>
</evidence>
<dbReference type="PANTHER" id="PTHR10281:SF72">
    <property type="entry name" value="NEUDESIN"/>
    <property type="match status" value="1"/>
</dbReference>
<dbReference type="FunFam" id="3.10.120.10:FF:000003">
    <property type="entry name" value="membrane-associated progesterone receptor component 1"/>
    <property type="match status" value="1"/>
</dbReference>
<accession>A0A3N4J6T3</accession>
<dbReference type="AlphaFoldDB" id="A0A3N4J6T3"/>
<dbReference type="Proteomes" id="UP000276215">
    <property type="component" value="Unassembled WGS sequence"/>
</dbReference>
<keyword evidence="4" id="KW-0256">Endoplasmic reticulum</keyword>
<dbReference type="InterPro" id="IPR050577">
    <property type="entry name" value="MAPR/NEUFC/NENF-like"/>
</dbReference>
<evidence type="ECO:0000259" key="8">
    <source>
        <dbReference type="SMART" id="SM01117"/>
    </source>
</evidence>
<evidence type="ECO:0000256" key="7">
    <source>
        <dbReference type="SAM" id="Phobius"/>
    </source>
</evidence>
<dbReference type="SUPFAM" id="SSF55856">
    <property type="entry name" value="Cytochrome b5-like heme/steroid binding domain"/>
    <property type="match status" value="1"/>
</dbReference>
<protein>
    <submittedName>
        <fullName evidence="9">Cytochrome b5</fullName>
    </submittedName>
</protein>
<gene>
    <name evidence="9" type="ORF">L873DRAFT_1707567</name>
</gene>
<dbReference type="SMART" id="SM01117">
    <property type="entry name" value="Cyt-b5"/>
    <property type="match status" value="1"/>
</dbReference>
<organism evidence="9 10">
    <name type="scientific">Choiromyces venosus 120613-1</name>
    <dbReference type="NCBI Taxonomy" id="1336337"/>
    <lineage>
        <taxon>Eukaryota</taxon>
        <taxon>Fungi</taxon>
        <taxon>Dikarya</taxon>
        <taxon>Ascomycota</taxon>
        <taxon>Pezizomycotina</taxon>
        <taxon>Pezizomycetes</taxon>
        <taxon>Pezizales</taxon>
        <taxon>Tuberaceae</taxon>
        <taxon>Choiromyces</taxon>
    </lineage>
</organism>
<feature type="domain" description="Cytochrome b5 heme-binding" evidence="8">
    <location>
        <begin position="59"/>
        <end position="160"/>
    </location>
</feature>
<dbReference type="InterPro" id="IPR001199">
    <property type="entry name" value="Cyt_B5-like_heme/steroid-bd"/>
</dbReference>
<comment type="subcellular location">
    <subcellularLocation>
        <location evidence="1">Endoplasmic reticulum</location>
    </subcellularLocation>
</comment>
<dbReference type="Pfam" id="PF00173">
    <property type="entry name" value="Cyt-b5"/>
    <property type="match status" value="1"/>
</dbReference>
<comment type="similarity">
    <text evidence="6">Belongs to the cytochrome b5 family. MAPR subfamily.</text>
</comment>
<evidence type="ECO:0000256" key="3">
    <source>
        <dbReference type="ARBA" id="ARBA00022723"/>
    </source>
</evidence>
<evidence type="ECO:0000256" key="4">
    <source>
        <dbReference type="ARBA" id="ARBA00022824"/>
    </source>
</evidence>
<dbReference type="GO" id="GO:0005783">
    <property type="term" value="C:endoplasmic reticulum"/>
    <property type="evidence" value="ECO:0007669"/>
    <property type="project" value="UniProtKB-SubCell"/>
</dbReference>
<evidence type="ECO:0000256" key="5">
    <source>
        <dbReference type="ARBA" id="ARBA00023004"/>
    </source>
</evidence>
<proteinExistence type="inferred from homology"/>
<evidence type="ECO:0000256" key="6">
    <source>
        <dbReference type="ARBA" id="ARBA00038357"/>
    </source>
</evidence>